<dbReference type="RefSeq" id="WP_027705466.1">
    <property type="nucleotide sequence ID" value="NZ_AP018933.1"/>
</dbReference>
<keyword evidence="11" id="KW-0282">Flagellum</keyword>
<dbReference type="GO" id="GO:0045892">
    <property type="term" value="P:negative regulation of DNA-templated transcription"/>
    <property type="evidence" value="ECO:0007669"/>
    <property type="project" value="InterPro"/>
</dbReference>
<sequence>MKINQINGAVATLSSPNAAASERTDDTRTASTSRAPESSATWQSTVSETVSDNSQDIDTARVSKIREAIQNGEFKIDVEKIADGLIDDTRRYLDQD</sequence>
<dbReference type="EMBL" id="AP018933">
    <property type="protein sequence ID" value="BBG30382.1"/>
    <property type="molecule type" value="Genomic_DNA"/>
</dbReference>
<evidence type="ECO:0000256" key="2">
    <source>
        <dbReference type="ARBA" id="ARBA00017823"/>
    </source>
</evidence>
<dbReference type="GO" id="GO:0044781">
    <property type="term" value="P:bacterial-type flagellum organization"/>
    <property type="evidence" value="ECO:0007669"/>
    <property type="project" value="UniProtKB-KW"/>
</dbReference>
<keyword evidence="12" id="KW-1185">Reference proteome</keyword>
<proteinExistence type="inferred from homology"/>
<keyword evidence="11" id="KW-0969">Cilium</keyword>
<keyword evidence="5" id="KW-0805">Transcription regulation</keyword>
<organism evidence="11 12">
    <name type="scientific">Zymobacter palmae</name>
    <dbReference type="NCBI Taxonomy" id="33074"/>
    <lineage>
        <taxon>Bacteria</taxon>
        <taxon>Pseudomonadati</taxon>
        <taxon>Pseudomonadota</taxon>
        <taxon>Gammaproteobacteria</taxon>
        <taxon>Oceanospirillales</taxon>
        <taxon>Halomonadaceae</taxon>
        <taxon>Zymobacter group</taxon>
        <taxon>Zymobacter</taxon>
    </lineage>
</organism>
<keyword evidence="4" id="KW-1005">Bacterial flagellum biogenesis</keyword>
<evidence type="ECO:0000313" key="12">
    <source>
        <dbReference type="Proteomes" id="UP000267342"/>
    </source>
</evidence>
<evidence type="ECO:0000256" key="8">
    <source>
        <dbReference type="ARBA" id="ARBA00030117"/>
    </source>
</evidence>
<gene>
    <name evidence="11" type="ORF">ZBT109_1626</name>
</gene>
<dbReference type="KEGG" id="zpl:ZBT109_1626"/>
<evidence type="ECO:0000256" key="9">
    <source>
        <dbReference type="SAM" id="MobiDB-lite"/>
    </source>
</evidence>
<evidence type="ECO:0000256" key="1">
    <source>
        <dbReference type="ARBA" id="ARBA00005322"/>
    </source>
</evidence>
<dbReference type="Pfam" id="PF04316">
    <property type="entry name" value="FlgM"/>
    <property type="match status" value="1"/>
</dbReference>
<feature type="compositionally biased region" description="Polar residues" evidence="9">
    <location>
        <begin position="1"/>
        <end position="18"/>
    </location>
</feature>
<keyword evidence="6" id="KW-0804">Transcription</keyword>
<dbReference type="InterPro" id="IPR035890">
    <property type="entry name" value="Anti-sigma-28_factor_FlgM_sf"/>
</dbReference>
<name>A0A348HFI0_9GAMM</name>
<dbReference type="InterPro" id="IPR031316">
    <property type="entry name" value="FlgM_C"/>
</dbReference>
<evidence type="ECO:0000256" key="4">
    <source>
        <dbReference type="ARBA" id="ARBA00022795"/>
    </source>
</evidence>
<keyword evidence="11" id="KW-0966">Cell projection</keyword>
<dbReference type="Proteomes" id="UP000267342">
    <property type="component" value="Chromosome"/>
</dbReference>
<dbReference type="NCBIfam" id="TIGR03824">
    <property type="entry name" value="FlgM_jcvi"/>
    <property type="match status" value="1"/>
</dbReference>
<protein>
    <recommendedName>
        <fullName evidence="2">Negative regulator of flagellin synthesis</fullName>
    </recommendedName>
    <alternativeName>
        <fullName evidence="8">Anti-sigma-28 factor</fullName>
    </alternativeName>
</protein>
<dbReference type="InterPro" id="IPR007412">
    <property type="entry name" value="FlgM"/>
</dbReference>
<dbReference type="SUPFAM" id="SSF101498">
    <property type="entry name" value="Anti-sigma factor FlgM"/>
    <property type="match status" value="1"/>
</dbReference>
<comment type="function">
    <text evidence="7">Responsible for the coupling of flagellin expression to flagellar assembly by preventing expression of the flagellin genes when a component of the middle class of proteins is defective. It negatively regulates flagellar genes by inhibiting the activity of FliA by directly binding to FliA.</text>
</comment>
<feature type="domain" description="Anti-sigma-28 factor FlgM C-terminal" evidence="10">
    <location>
        <begin position="45"/>
        <end position="87"/>
    </location>
</feature>
<feature type="compositionally biased region" description="Polar residues" evidence="9">
    <location>
        <begin position="36"/>
        <end position="55"/>
    </location>
</feature>
<accession>A0A348HFI0</accession>
<keyword evidence="3" id="KW-0678">Repressor</keyword>
<comment type="similarity">
    <text evidence="1">Belongs to the FlgM family.</text>
</comment>
<evidence type="ECO:0000256" key="3">
    <source>
        <dbReference type="ARBA" id="ARBA00022491"/>
    </source>
</evidence>
<evidence type="ECO:0000313" key="11">
    <source>
        <dbReference type="EMBL" id="BBG30382.1"/>
    </source>
</evidence>
<evidence type="ECO:0000259" key="10">
    <source>
        <dbReference type="Pfam" id="PF04316"/>
    </source>
</evidence>
<dbReference type="STRING" id="1123510.GCA_000620025_02429"/>
<evidence type="ECO:0000256" key="7">
    <source>
        <dbReference type="ARBA" id="ARBA00024739"/>
    </source>
</evidence>
<feature type="region of interest" description="Disordered" evidence="9">
    <location>
        <begin position="1"/>
        <end position="55"/>
    </location>
</feature>
<dbReference type="AlphaFoldDB" id="A0A348HFI0"/>
<evidence type="ECO:0000256" key="5">
    <source>
        <dbReference type="ARBA" id="ARBA00023015"/>
    </source>
</evidence>
<reference evidence="11 12" key="1">
    <citation type="submission" date="2018-09" db="EMBL/GenBank/DDBJ databases">
        <title>Zymobacter palmae IAM14233 (=T109) whole genome analysis.</title>
        <authorList>
            <person name="Yanase H."/>
        </authorList>
    </citation>
    <scope>NUCLEOTIDE SEQUENCE [LARGE SCALE GENOMIC DNA]</scope>
    <source>
        <strain evidence="11 12">IAM14233</strain>
    </source>
</reference>
<evidence type="ECO:0000256" key="6">
    <source>
        <dbReference type="ARBA" id="ARBA00023163"/>
    </source>
</evidence>